<reference evidence="1" key="1">
    <citation type="submission" date="2021-06" db="EMBL/GenBank/DDBJ databases">
        <authorList>
            <person name="Kallberg Y."/>
            <person name="Tangrot J."/>
            <person name="Rosling A."/>
        </authorList>
    </citation>
    <scope>NUCLEOTIDE SEQUENCE</scope>
    <source>
        <strain evidence="1">AU212A</strain>
    </source>
</reference>
<dbReference type="Proteomes" id="UP000789860">
    <property type="component" value="Unassembled WGS sequence"/>
</dbReference>
<sequence>QTFDNLVKEYIESLAPKKKEKALIDQEKLQRIKKILIDPMNFTQYTSTFHYWVKIELLVLAIENMYDELCKIHATITLHSGQKEIWNQIDLIDMTFKHDNEFKYITHLCDHFTRYSWACALTSKRAIKVAAFLFKIFTIFGPPLILQLDNGKEFVVSVIVELLVFGRALYSHSTAFDQLFETSIFSKDEILNEFGLENIQELVNNLDDLINNTNFIPITTTESSSLNQDLNIETSREMESLGVKEFSELENILTDHISVREAAQNQNTSTLAGTIYK</sequence>
<proteinExistence type="predicted"/>
<feature type="non-terminal residue" evidence="1">
    <location>
        <position position="1"/>
    </location>
</feature>
<evidence type="ECO:0000313" key="2">
    <source>
        <dbReference type="Proteomes" id="UP000789860"/>
    </source>
</evidence>
<protein>
    <submittedName>
        <fullName evidence="1">1651_t:CDS:1</fullName>
    </submittedName>
</protein>
<name>A0ACA9MY55_9GLOM</name>
<dbReference type="EMBL" id="CAJVPM010017387">
    <property type="protein sequence ID" value="CAG8619688.1"/>
    <property type="molecule type" value="Genomic_DNA"/>
</dbReference>
<organism evidence="1 2">
    <name type="scientific">Scutellospora calospora</name>
    <dbReference type="NCBI Taxonomy" id="85575"/>
    <lineage>
        <taxon>Eukaryota</taxon>
        <taxon>Fungi</taxon>
        <taxon>Fungi incertae sedis</taxon>
        <taxon>Mucoromycota</taxon>
        <taxon>Glomeromycotina</taxon>
        <taxon>Glomeromycetes</taxon>
        <taxon>Diversisporales</taxon>
        <taxon>Gigasporaceae</taxon>
        <taxon>Scutellospora</taxon>
    </lineage>
</organism>
<evidence type="ECO:0000313" key="1">
    <source>
        <dbReference type="EMBL" id="CAG8619688.1"/>
    </source>
</evidence>
<keyword evidence="2" id="KW-1185">Reference proteome</keyword>
<feature type="non-terminal residue" evidence="1">
    <location>
        <position position="277"/>
    </location>
</feature>
<comment type="caution">
    <text evidence="1">The sequence shown here is derived from an EMBL/GenBank/DDBJ whole genome shotgun (WGS) entry which is preliminary data.</text>
</comment>
<gene>
    <name evidence="1" type="ORF">SCALOS_LOCUS7609</name>
</gene>
<accession>A0ACA9MY55</accession>